<comment type="subcellular location">
    <subcellularLocation>
        <location evidence="1">Nucleus</location>
    </subcellularLocation>
</comment>
<feature type="compositionally biased region" description="Low complexity" evidence="7">
    <location>
        <begin position="120"/>
        <end position="135"/>
    </location>
</feature>
<feature type="compositionally biased region" description="Basic residues" evidence="7">
    <location>
        <begin position="241"/>
        <end position="254"/>
    </location>
</feature>
<dbReference type="InterPro" id="IPR034922">
    <property type="entry name" value="REX1-like_exo"/>
</dbReference>
<keyword evidence="10" id="KW-1185">Reference proteome</keyword>
<evidence type="ECO:0000256" key="7">
    <source>
        <dbReference type="SAM" id="MobiDB-lite"/>
    </source>
</evidence>
<evidence type="ECO:0000256" key="1">
    <source>
        <dbReference type="ARBA" id="ARBA00004123"/>
    </source>
</evidence>
<evidence type="ECO:0000256" key="2">
    <source>
        <dbReference type="ARBA" id="ARBA00006357"/>
    </source>
</evidence>
<feature type="compositionally biased region" description="Basic and acidic residues" evidence="7">
    <location>
        <begin position="220"/>
        <end position="233"/>
    </location>
</feature>
<keyword evidence="3" id="KW-0540">Nuclease</keyword>
<gene>
    <name evidence="9" type="ORF">BGZ80_010316</name>
</gene>
<dbReference type="GO" id="GO:0005634">
    <property type="term" value="C:nucleus"/>
    <property type="evidence" value="ECO:0007669"/>
    <property type="project" value="UniProtKB-SubCell"/>
</dbReference>
<comment type="caution">
    <text evidence="9">The sequence shown here is derived from an EMBL/GenBank/DDBJ whole genome shotgun (WGS) entry which is preliminary data.</text>
</comment>
<dbReference type="InterPro" id="IPR013520">
    <property type="entry name" value="Ribonucl_H"/>
</dbReference>
<dbReference type="SMART" id="SM00479">
    <property type="entry name" value="EXOIII"/>
    <property type="match status" value="1"/>
</dbReference>
<organism evidence="9 10">
    <name type="scientific">Entomortierella chlamydospora</name>
    <dbReference type="NCBI Taxonomy" id="101097"/>
    <lineage>
        <taxon>Eukaryota</taxon>
        <taxon>Fungi</taxon>
        <taxon>Fungi incertae sedis</taxon>
        <taxon>Mucoromycota</taxon>
        <taxon>Mortierellomycotina</taxon>
        <taxon>Mortierellomycetes</taxon>
        <taxon>Mortierellales</taxon>
        <taxon>Mortierellaceae</taxon>
        <taxon>Entomortierella</taxon>
    </lineage>
</organism>
<dbReference type="FunFam" id="3.30.420.10:FF:000019">
    <property type="entry name" value="RNA exonuclease NEF-sp"/>
    <property type="match status" value="1"/>
</dbReference>
<protein>
    <recommendedName>
        <fullName evidence="8">Exonuclease domain-containing protein</fullName>
    </recommendedName>
</protein>
<dbReference type="GO" id="GO:0004527">
    <property type="term" value="F:exonuclease activity"/>
    <property type="evidence" value="ECO:0007669"/>
    <property type="project" value="UniProtKB-KW"/>
</dbReference>
<dbReference type="InterPro" id="IPR047021">
    <property type="entry name" value="REXO1/3/4-like"/>
</dbReference>
<name>A0A9P6T0F9_9FUNG</name>
<accession>A0A9P6T0F9</accession>
<dbReference type="InterPro" id="IPR036397">
    <property type="entry name" value="RNaseH_sf"/>
</dbReference>
<reference evidence="9" key="1">
    <citation type="journal article" date="2020" name="Fungal Divers.">
        <title>Resolving the Mortierellaceae phylogeny through synthesis of multi-gene phylogenetics and phylogenomics.</title>
        <authorList>
            <person name="Vandepol N."/>
            <person name="Liber J."/>
            <person name="Desiro A."/>
            <person name="Na H."/>
            <person name="Kennedy M."/>
            <person name="Barry K."/>
            <person name="Grigoriev I.V."/>
            <person name="Miller A.N."/>
            <person name="O'Donnell K."/>
            <person name="Stajich J.E."/>
            <person name="Bonito G."/>
        </authorList>
    </citation>
    <scope>NUCLEOTIDE SEQUENCE</scope>
    <source>
        <strain evidence="9">NRRL 2769</strain>
    </source>
</reference>
<feature type="compositionally biased region" description="Basic and acidic residues" evidence="7">
    <location>
        <begin position="44"/>
        <end position="85"/>
    </location>
</feature>
<dbReference type="Proteomes" id="UP000703661">
    <property type="component" value="Unassembled WGS sequence"/>
</dbReference>
<feature type="compositionally biased region" description="Low complexity" evidence="7">
    <location>
        <begin position="198"/>
        <end position="214"/>
    </location>
</feature>
<evidence type="ECO:0000256" key="6">
    <source>
        <dbReference type="ARBA" id="ARBA00023242"/>
    </source>
</evidence>
<dbReference type="GO" id="GO:0003676">
    <property type="term" value="F:nucleic acid binding"/>
    <property type="evidence" value="ECO:0007669"/>
    <property type="project" value="InterPro"/>
</dbReference>
<feature type="region of interest" description="Disordered" evidence="7">
    <location>
        <begin position="173"/>
        <end position="266"/>
    </location>
</feature>
<feature type="compositionally biased region" description="Basic and acidic residues" evidence="7">
    <location>
        <begin position="10"/>
        <end position="24"/>
    </location>
</feature>
<keyword evidence="5" id="KW-0269">Exonuclease</keyword>
<dbReference type="InterPro" id="IPR012337">
    <property type="entry name" value="RNaseH-like_sf"/>
</dbReference>
<evidence type="ECO:0000259" key="8">
    <source>
        <dbReference type="SMART" id="SM00479"/>
    </source>
</evidence>
<comment type="similarity">
    <text evidence="2">Belongs to the REXO1/REXO3 family.</text>
</comment>
<feature type="compositionally biased region" description="Basic and acidic residues" evidence="7">
    <location>
        <begin position="173"/>
        <end position="197"/>
    </location>
</feature>
<feature type="domain" description="Exonuclease" evidence="8">
    <location>
        <begin position="453"/>
        <end position="613"/>
    </location>
</feature>
<dbReference type="AlphaFoldDB" id="A0A9P6T0F9"/>
<keyword evidence="6" id="KW-0539">Nucleus</keyword>
<dbReference type="PANTHER" id="PTHR12801">
    <property type="entry name" value="RNA EXONUCLEASE REXO1 / RECO3 FAMILY MEMBER-RELATED"/>
    <property type="match status" value="1"/>
</dbReference>
<dbReference type="EMBL" id="JAAAID010000703">
    <property type="protein sequence ID" value="KAG0014672.1"/>
    <property type="molecule type" value="Genomic_DNA"/>
</dbReference>
<feature type="compositionally biased region" description="Basic residues" evidence="7">
    <location>
        <begin position="86"/>
        <end position="113"/>
    </location>
</feature>
<proteinExistence type="inferred from homology"/>
<sequence>MGADKKRKRSKEETSAKEASKGSRETIIAVQVIEDASSEANVPDLDRPSKKAKSGKDEKKSKKDKNEKKDKEVKSKEDEMSEKKDKKDKKERKEKKDKKERKEKKDKKEKRKKDSSTENLSDASSSLESSAVASPESDRIDVDVEMNMEMTPAIATPDQEITKKIVEIMVQEKKAMDNGKASKKDKVEGEKRVHVKETVSVATTPTNSTSASTSDSEDSENSKKKGSDKDSLKDGNGLTKKERKLLKIKQRQLSRKSEGDGEPSFNVKDGYELTLKELRDLVVFILTETPSLPWIQVMNKFKVEKVLLLYVSGLDPTMFHFNIKSSDAHRSIAWATRADTHGGPVEEFSYLREYFEKASVVKATGDKYRIFSPTNTLLNVPLSKSEKLKREKEKKDKKPKKMKAENFIMSLEELHESDFPIPRYLDPNAPELEKDWIETPKLKKTTLTPPPKKVIAMDCEMCRTEAGPELTRVTLIDYNGATVLDELVKPEHKILDYLTQYSGMTAARLEGVTTRLADVQKLLKKLIDYNTILVGHSLENDMKVLKLAHPFIIDTSLIYHHTRGPPYRPGLKWLAQKWLQREIQANAERGHDSAEDALACMDLLKLKLSKPPGFGEYEQDQESLFSRLHRFNIPRTSVLIDSDAFAGQSATATIRTASDTEVVAAIPEAIQKHNFVWARLRDIEINHGKVPEQVLAEGQLVDTGRASKISSAEKIQATEEEIRAGIKSIDNSVRQIFESLPPRTAVILTSGQGDHREVSKLQLRQKAFAELSKKKPSSEIPEEERFSEEDVEKLEKAIEMAKGGICFLTVKT</sequence>
<evidence type="ECO:0000256" key="5">
    <source>
        <dbReference type="ARBA" id="ARBA00022839"/>
    </source>
</evidence>
<evidence type="ECO:0000256" key="4">
    <source>
        <dbReference type="ARBA" id="ARBA00022801"/>
    </source>
</evidence>
<dbReference type="PANTHER" id="PTHR12801:SF155">
    <property type="entry name" value="RIBONUCLEASE H70"/>
    <property type="match status" value="1"/>
</dbReference>
<dbReference type="SUPFAM" id="SSF53098">
    <property type="entry name" value="Ribonuclease H-like"/>
    <property type="match status" value="1"/>
</dbReference>
<evidence type="ECO:0000313" key="9">
    <source>
        <dbReference type="EMBL" id="KAG0014672.1"/>
    </source>
</evidence>
<feature type="region of interest" description="Disordered" evidence="7">
    <location>
        <begin position="1"/>
        <end position="145"/>
    </location>
</feature>
<dbReference type="OrthoDB" id="206335at2759"/>
<keyword evidence="4" id="KW-0378">Hydrolase</keyword>
<dbReference type="CDD" id="cd06145">
    <property type="entry name" value="REX1_like"/>
    <property type="match status" value="1"/>
</dbReference>
<evidence type="ECO:0000313" key="10">
    <source>
        <dbReference type="Proteomes" id="UP000703661"/>
    </source>
</evidence>
<dbReference type="Gene3D" id="3.30.420.10">
    <property type="entry name" value="Ribonuclease H-like superfamily/Ribonuclease H"/>
    <property type="match status" value="1"/>
</dbReference>
<evidence type="ECO:0000256" key="3">
    <source>
        <dbReference type="ARBA" id="ARBA00022722"/>
    </source>
</evidence>